<sequence>MRRSLENWERGINIGGVTIFNLSYADGITLFASSEVEMAELLIRPETISLEMGLAINKSKTKLMVIDRFASVQQTNLQQEYETVDQFQYLDSVITHVAATKRKYVYGSASRRQR</sequence>
<accession>A0A8S1B8T0</accession>
<dbReference type="AlphaFoldDB" id="A0A8S1B8T0"/>
<evidence type="ECO:0000313" key="1">
    <source>
        <dbReference type="EMBL" id="CAB3253271.1"/>
    </source>
</evidence>
<comment type="caution">
    <text evidence="1">The sequence shown here is derived from an EMBL/GenBank/DDBJ whole genome shotgun (WGS) entry which is preliminary data.</text>
</comment>
<evidence type="ECO:0008006" key="3">
    <source>
        <dbReference type="Google" id="ProtNLM"/>
    </source>
</evidence>
<organism evidence="1 2">
    <name type="scientific">Arctia plantaginis</name>
    <name type="common">Wood tiger moth</name>
    <name type="synonym">Phalaena plantaginis</name>
    <dbReference type="NCBI Taxonomy" id="874455"/>
    <lineage>
        <taxon>Eukaryota</taxon>
        <taxon>Metazoa</taxon>
        <taxon>Ecdysozoa</taxon>
        <taxon>Arthropoda</taxon>
        <taxon>Hexapoda</taxon>
        <taxon>Insecta</taxon>
        <taxon>Pterygota</taxon>
        <taxon>Neoptera</taxon>
        <taxon>Endopterygota</taxon>
        <taxon>Lepidoptera</taxon>
        <taxon>Glossata</taxon>
        <taxon>Ditrysia</taxon>
        <taxon>Noctuoidea</taxon>
        <taxon>Erebidae</taxon>
        <taxon>Arctiinae</taxon>
        <taxon>Arctia</taxon>
    </lineage>
</organism>
<gene>
    <name evidence="1" type="ORF">APLA_LOCUS13996</name>
</gene>
<proteinExistence type="predicted"/>
<protein>
    <recommendedName>
        <fullName evidence="3">Reverse transcriptase domain-containing protein</fullName>
    </recommendedName>
</protein>
<evidence type="ECO:0000313" key="2">
    <source>
        <dbReference type="Proteomes" id="UP000494106"/>
    </source>
</evidence>
<dbReference type="OrthoDB" id="425681at2759"/>
<dbReference type="EMBL" id="CADEBC010000561">
    <property type="protein sequence ID" value="CAB3253271.1"/>
    <property type="molecule type" value="Genomic_DNA"/>
</dbReference>
<dbReference type="PANTHER" id="PTHR47027:SF8">
    <property type="entry name" value="RIBONUCLEASE H"/>
    <property type="match status" value="1"/>
</dbReference>
<keyword evidence="2" id="KW-1185">Reference proteome</keyword>
<dbReference type="Proteomes" id="UP000494106">
    <property type="component" value="Unassembled WGS sequence"/>
</dbReference>
<dbReference type="PANTHER" id="PTHR47027">
    <property type="entry name" value="REVERSE TRANSCRIPTASE DOMAIN-CONTAINING PROTEIN"/>
    <property type="match status" value="1"/>
</dbReference>
<reference evidence="1 2" key="1">
    <citation type="submission" date="2020-04" db="EMBL/GenBank/DDBJ databases">
        <authorList>
            <person name="Wallbank WR R."/>
            <person name="Pardo Diaz C."/>
            <person name="Kozak K."/>
            <person name="Martin S."/>
            <person name="Jiggins C."/>
            <person name="Moest M."/>
            <person name="Warren A I."/>
            <person name="Byers J.R.P. K."/>
            <person name="Montejo-Kovacevich G."/>
            <person name="Yen C E."/>
        </authorList>
    </citation>
    <scope>NUCLEOTIDE SEQUENCE [LARGE SCALE GENOMIC DNA]</scope>
</reference>
<name>A0A8S1B8T0_ARCPL</name>